<keyword evidence="3 7" id="KW-0597">Phosphoprotein</keyword>
<dbReference type="GO" id="GO:0005886">
    <property type="term" value="C:plasma membrane"/>
    <property type="evidence" value="ECO:0007669"/>
    <property type="project" value="TreeGrafter"/>
</dbReference>
<keyword evidence="8" id="KW-0472">Membrane</keyword>
<dbReference type="Proteomes" id="UP000045840">
    <property type="component" value="Unassembled WGS sequence"/>
</dbReference>
<evidence type="ECO:0000256" key="4">
    <source>
        <dbReference type="ARBA" id="ARBA00022679"/>
    </source>
</evidence>
<keyword evidence="5" id="KW-0418">Kinase</keyword>
<evidence type="ECO:0000313" key="14">
    <source>
        <dbReference type="Proteomes" id="UP000045840"/>
    </source>
</evidence>
<evidence type="ECO:0000313" key="12">
    <source>
        <dbReference type="EMBL" id="CRY66067.1"/>
    </source>
</evidence>
<name>A0A0T9NM83_9GAMM</name>
<reference evidence="14" key="3">
    <citation type="submission" date="2015-03" db="EMBL/GenBank/DDBJ databases">
        <authorList>
            <consortium name="Pathogen Informatics"/>
        </authorList>
    </citation>
    <scope>NUCLEOTIDE SEQUENCE [LARGE SCALE GENOMIC DNA]</scope>
    <source>
        <strain evidence="14">A125KOH2</strain>
    </source>
</reference>
<feature type="modified residue" description="4-aspartylphosphate" evidence="7">
    <location>
        <position position="793"/>
    </location>
</feature>
<dbReference type="RefSeq" id="WP_082170661.1">
    <property type="nucleotide sequence ID" value="NZ_CAWMMU010000006.1"/>
</dbReference>
<evidence type="ECO:0000256" key="1">
    <source>
        <dbReference type="ARBA" id="ARBA00000085"/>
    </source>
</evidence>
<proteinExistence type="predicted"/>
<dbReference type="Gene3D" id="1.20.120.160">
    <property type="entry name" value="HPT domain"/>
    <property type="match status" value="1"/>
</dbReference>
<keyword evidence="13" id="KW-1185">Reference proteome</keyword>
<evidence type="ECO:0000256" key="3">
    <source>
        <dbReference type="ARBA" id="ARBA00022553"/>
    </source>
</evidence>
<dbReference type="InterPro" id="IPR005467">
    <property type="entry name" value="His_kinase_dom"/>
</dbReference>
<dbReference type="SUPFAM" id="SSF47226">
    <property type="entry name" value="Histidine-containing phosphotransfer domain, HPT domain"/>
    <property type="match status" value="1"/>
</dbReference>
<dbReference type="InterPro" id="IPR036641">
    <property type="entry name" value="HPT_dom_sf"/>
</dbReference>
<dbReference type="InterPro" id="IPR001789">
    <property type="entry name" value="Sig_transdc_resp-reg_receiver"/>
</dbReference>
<dbReference type="SMART" id="SM00448">
    <property type="entry name" value="REC"/>
    <property type="match status" value="1"/>
</dbReference>
<dbReference type="PANTHER" id="PTHR43047">
    <property type="entry name" value="TWO-COMPONENT HISTIDINE PROTEIN KINASE"/>
    <property type="match status" value="1"/>
</dbReference>
<protein>
    <recommendedName>
        <fullName evidence="2">histidine kinase</fullName>
        <ecNumber evidence="2">2.7.13.3</ecNumber>
    </recommendedName>
</protein>
<dbReference type="InterPro" id="IPR004358">
    <property type="entry name" value="Sig_transdc_His_kin-like_C"/>
</dbReference>
<dbReference type="PRINTS" id="PR00344">
    <property type="entry name" value="BCTRLSENSOR"/>
</dbReference>
<sequence>MVQENAMDIQSTPLRYNYETKFIFALTPLIETSFSNTFNTFITNNSSSYPNKDEMYWLNYAQLDSYQKIQLTSEQKKWVAEKKTIIVAVPKYSYPLGYRDDNGNFSGLSAQLLNIVSESTGLKFTPVFVDSLEEMIEYVRLGKADMGAHRTVTSDYTPNTVFSPPFYISRFVAIVRYNDNEINSSKDINGKRIVFAKGQKIIQESAMEYPQSIIDTIDGSEVDLLSAVANNTADVTIMPKIVSSYWVKSYYDKKLKEIPLTNPPAVIAFTINRKHPILNEILKKVMLSAPYNNLSNLDYHLSKSTTPPSNITPKITDIIYFSLSILALISITIILFYIRARLVGQRKKDLVADNNRLKKIIDSMPYPIYSVKKDGSIGFANKAFYSSLSIKNPDNIRTLKDIESLERDSLSTFIKLHETAHSENKAINIEQKYNFLGEDTYIKQWLLPVEGKNEQDIDLLCGWFNVTYSKKLEINLENEKKNTEDATKAKSIFLAQISHEIRTPLSIIIGIIELLWKKAHTIPRPLLERQALLAYRNSRTLLGLLDQVINYTKTMASERSSVNNKLVDIYILVEDIVSLYRISALEKGLKLHYKYNNNVPRWIISDELKLQQLLNNLLSNAIKFTEKGSVTVSLDIKHLNKKQAELKLTIKDTGIGIESKFNSKLFDFFEQTKTSIQEHYDGSGLGLAICKQISLLLNGTISLKSEQLKGTEVNITIPVIIATQQANNDTVHKLTTEDNYSMLHIAIIDDSSASSLLLKAQLEQYRVNVSETNDLVEVRKRLSEGLFDAVISDLNMKNMTGYDVLKIIADSTKYPPPCYIYTDNVEKEIEEKCLMLGATGLIIKPSEIDHMQEILSHVKSSQQLYRLLITLEKNAYGKQDMLLKMVNVLSDTVSENIQQLQKLVLDDKKSALKIAHSIKGILSLLRLEELMKECDNFAAILEHNPEEFSPALQTFEQSLLQFLSNIRQCQMLINKQQSMPET</sequence>
<reference evidence="11" key="1">
    <citation type="submission" date="2015-03" db="EMBL/GenBank/DDBJ databases">
        <authorList>
            <person name="Murphy D."/>
        </authorList>
    </citation>
    <scope>NUCLEOTIDE SEQUENCE [LARGE SCALE GENOMIC DNA]</scope>
    <source>
        <strain evidence="11">A125KOH2</strain>
    </source>
</reference>
<evidence type="ECO:0000256" key="6">
    <source>
        <dbReference type="ARBA" id="ARBA00023012"/>
    </source>
</evidence>
<evidence type="ECO:0000259" key="9">
    <source>
        <dbReference type="PROSITE" id="PS50109"/>
    </source>
</evidence>
<dbReference type="Pfam" id="PF02518">
    <property type="entry name" value="HATPase_c"/>
    <property type="match status" value="1"/>
</dbReference>
<dbReference type="PANTHER" id="PTHR43047:SF72">
    <property type="entry name" value="OSMOSENSING HISTIDINE PROTEIN KINASE SLN1"/>
    <property type="match status" value="1"/>
</dbReference>
<dbReference type="GO" id="GO:0009927">
    <property type="term" value="F:histidine phosphotransfer kinase activity"/>
    <property type="evidence" value="ECO:0007669"/>
    <property type="project" value="TreeGrafter"/>
</dbReference>
<dbReference type="Proteomes" id="UP000044625">
    <property type="component" value="Unassembled WGS sequence"/>
</dbReference>
<dbReference type="SUPFAM" id="SSF47384">
    <property type="entry name" value="Homodimeric domain of signal transducing histidine kinase"/>
    <property type="match status" value="1"/>
</dbReference>
<keyword evidence="8" id="KW-0812">Transmembrane</keyword>
<dbReference type="Gene3D" id="3.30.565.10">
    <property type="entry name" value="Histidine kinase-like ATPase, C-terminal domain"/>
    <property type="match status" value="1"/>
</dbReference>
<dbReference type="SMART" id="SM00387">
    <property type="entry name" value="HATPase_c"/>
    <property type="match status" value="1"/>
</dbReference>
<dbReference type="Gene3D" id="1.10.287.130">
    <property type="match status" value="1"/>
</dbReference>
<evidence type="ECO:0000256" key="7">
    <source>
        <dbReference type="PROSITE-ProRule" id="PRU00169"/>
    </source>
</evidence>
<keyword evidence="4 11" id="KW-0808">Transferase</keyword>
<dbReference type="AlphaFoldDB" id="A0A0T9NM83"/>
<evidence type="ECO:0000313" key="13">
    <source>
        <dbReference type="Proteomes" id="UP000044625"/>
    </source>
</evidence>
<organism evidence="11 14">
    <name type="scientific">Yersinia pekkanenii</name>
    <dbReference type="NCBI Taxonomy" id="1288385"/>
    <lineage>
        <taxon>Bacteria</taxon>
        <taxon>Pseudomonadati</taxon>
        <taxon>Pseudomonadota</taxon>
        <taxon>Gammaproteobacteria</taxon>
        <taxon>Enterobacterales</taxon>
        <taxon>Yersiniaceae</taxon>
        <taxon>Yersinia</taxon>
    </lineage>
</organism>
<dbReference type="Gene3D" id="3.40.190.10">
    <property type="entry name" value="Periplasmic binding protein-like II"/>
    <property type="match status" value="2"/>
</dbReference>
<gene>
    <name evidence="11" type="primary">bvgS_1</name>
    <name evidence="12" type="synonym">bvgS_2</name>
    <name evidence="11" type="ORF">ERS008529_00604</name>
    <name evidence="12" type="ORF">ERS137968_01648</name>
</gene>
<dbReference type="SUPFAM" id="SSF52172">
    <property type="entry name" value="CheY-like"/>
    <property type="match status" value="1"/>
</dbReference>
<keyword evidence="6" id="KW-0902">Two-component regulatory system</keyword>
<dbReference type="GO" id="GO:0000155">
    <property type="term" value="F:phosphorelay sensor kinase activity"/>
    <property type="evidence" value="ECO:0007669"/>
    <property type="project" value="InterPro"/>
</dbReference>
<dbReference type="CDD" id="cd00156">
    <property type="entry name" value="REC"/>
    <property type="match status" value="1"/>
</dbReference>
<dbReference type="InterPro" id="IPR001638">
    <property type="entry name" value="Solute-binding_3/MltF_N"/>
</dbReference>
<dbReference type="FunFam" id="3.30.565.10:FF:000010">
    <property type="entry name" value="Sensor histidine kinase RcsC"/>
    <property type="match status" value="1"/>
</dbReference>
<evidence type="ECO:0000313" key="11">
    <source>
        <dbReference type="EMBL" id="CNH19418.1"/>
    </source>
</evidence>
<dbReference type="OrthoDB" id="9770795at2"/>
<evidence type="ECO:0000259" key="10">
    <source>
        <dbReference type="PROSITE" id="PS50110"/>
    </source>
</evidence>
<dbReference type="Pfam" id="PF00072">
    <property type="entry name" value="Response_reg"/>
    <property type="match status" value="1"/>
</dbReference>
<evidence type="ECO:0000256" key="2">
    <source>
        <dbReference type="ARBA" id="ARBA00012438"/>
    </source>
</evidence>
<accession>A0A0T9NM83</accession>
<dbReference type="InterPro" id="IPR036890">
    <property type="entry name" value="HATPase_C_sf"/>
</dbReference>
<dbReference type="InterPro" id="IPR003594">
    <property type="entry name" value="HATPase_dom"/>
</dbReference>
<evidence type="ECO:0000256" key="8">
    <source>
        <dbReference type="SAM" id="Phobius"/>
    </source>
</evidence>
<dbReference type="STRING" id="1288385.ERS137968_01648"/>
<dbReference type="Gene3D" id="3.40.50.2300">
    <property type="match status" value="1"/>
</dbReference>
<dbReference type="InterPro" id="IPR003661">
    <property type="entry name" value="HisK_dim/P_dom"/>
</dbReference>
<reference evidence="12 13" key="2">
    <citation type="submission" date="2015-03" db="EMBL/GenBank/DDBJ databases">
        <authorList>
            <consortium name="Pathogen Informatics"/>
            <person name="Murphy D."/>
        </authorList>
    </citation>
    <scope>NUCLEOTIDE SEQUENCE [LARGE SCALE GENOMIC DNA]</scope>
    <source>
        <strain evidence="12">Type strain: CIP110230</strain>
        <strain evidence="13">type strain: CIP110230</strain>
    </source>
</reference>
<dbReference type="InterPro" id="IPR011006">
    <property type="entry name" value="CheY-like_superfamily"/>
</dbReference>
<dbReference type="EMBL" id="CWJL01000006">
    <property type="protein sequence ID" value="CRY66067.1"/>
    <property type="molecule type" value="Genomic_DNA"/>
</dbReference>
<dbReference type="SMART" id="SM00062">
    <property type="entry name" value="PBPb"/>
    <property type="match status" value="1"/>
</dbReference>
<dbReference type="SUPFAM" id="SSF55874">
    <property type="entry name" value="ATPase domain of HSP90 chaperone/DNA topoisomerase II/histidine kinase"/>
    <property type="match status" value="1"/>
</dbReference>
<keyword evidence="8" id="KW-1133">Transmembrane helix</keyword>
<evidence type="ECO:0000256" key="5">
    <source>
        <dbReference type="ARBA" id="ARBA00022777"/>
    </source>
</evidence>
<dbReference type="Pfam" id="PF00512">
    <property type="entry name" value="HisKA"/>
    <property type="match status" value="1"/>
</dbReference>
<feature type="transmembrane region" description="Helical" evidence="8">
    <location>
        <begin position="318"/>
        <end position="338"/>
    </location>
</feature>
<dbReference type="Pfam" id="PF00497">
    <property type="entry name" value="SBP_bac_3"/>
    <property type="match status" value="1"/>
</dbReference>
<dbReference type="PROSITE" id="PS50110">
    <property type="entry name" value="RESPONSE_REGULATORY"/>
    <property type="match status" value="1"/>
</dbReference>
<dbReference type="EC" id="2.7.13.3" evidence="2"/>
<feature type="domain" description="Response regulatory" evidence="10">
    <location>
        <begin position="744"/>
        <end position="859"/>
    </location>
</feature>
<dbReference type="CDD" id="cd00082">
    <property type="entry name" value="HisKA"/>
    <property type="match status" value="1"/>
</dbReference>
<dbReference type="SUPFAM" id="SSF53850">
    <property type="entry name" value="Periplasmic binding protein-like II"/>
    <property type="match status" value="1"/>
</dbReference>
<dbReference type="EMBL" id="CQAZ01000004">
    <property type="protein sequence ID" value="CNH19418.1"/>
    <property type="molecule type" value="Genomic_DNA"/>
</dbReference>
<dbReference type="PROSITE" id="PS50109">
    <property type="entry name" value="HIS_KIN"/>
    <property type="match status" value="1"/>
</dbReference>
<dbReference type="SMART" id="SM00388">
    <property type="entry name" value="HisKA"/>
    <property type="match status" value="1"/>
</dbReference>
<dbReference type="InterPro" id="IPR036097">
    <property type="entry name" value="HisK_dim/P_sf"/>
</dbReference>
<comment type="catalytic activity">
    <reaction evidence="1">
        <text>ATP + protein L-histidine = ADP + protein N-phospho-L-histidine.</text>
        <dbReference type="EC" id="2.7.13.3"/>
    </reaction>
</comment>
<feature type="domain" description="Histidine kinase" evidence="9">
    <location>
        <begin position="496"/>
        <end position="721"/>
    </location>
</feature>